<evidence type="ECO:0000313" key="4">
    <source>
        <dbReference type="Proteomes" id="UP001549320"/>
    </source>
</evidence>
<reference evidence="3 4" key="1">
    <citation type="submission" date="2024-06" db="EMBL/GenBank/DDBJ databases">
        <title>Sorghum-associated microbial communities from plants grown in Nebraska, USA.</title>
        <authorList>
            <person name="Schachtman D."/>
        </authorList>
    </citation>
    <scope>NUCLEOTIDE SEQUENCE [LARGE SCALE GENOMIC DNA]</scope>
    <source>
        <strain evidence="3 4">2709</strain>
    </source>
</reference>
<keyword evidence="1" id="KW-0472">Membrane</keyword>
<keyword evidence="4" id="KW-1185">Reference proteome</keyword>
<sequence length="524" mass="54362">MTFTRSARRRTRLSQTTSALALVLGIGFIGMGSVQAANLTCGTPLRIHTAKDTWSADARYASAPQGAAVPLRDDYQWTGGVGGWLDKTTTNHLPEASELSGSNLTGPIQGDWISFGESPSVITDGVVANGALVAGRVSFTYNEKITIANNVNLSSIKIRGTGGFDNYALFLVKPDSTPASATNATNWVRTTAGSGAGMENDAAPTLISLDGDATGLGFYYGDNTIGFAIRNFASADTSPSNVTGVIADFEITADCLGAPAPQPTTALMCPAGNVAGDTVRIGPFTTNARDWKWTWRTNAGQLENVEQPLFDSYRFRDYFDPTALTGTDATTARWISPGTTDPASSDIPGVPYPAATGQSNGGVNGSTFVMNQPINVGNNVDLASIKLEGRFGFDNYGNSVYVLPAGGTASYGGQYLPNIYTAYSPVVATPNIAGFARGQNTIGFMVDGLEANNSCSGGMCALAAIAQFDVIATCTGVDPVVVTPPVAATPTAVPTLDVAGLGLLGLLSAGVGALALRRRNRSAR</sequence>
<name>A0ABV2Q8I8_9BURK</name>
<proteinExistence type="predicted"/>
<dbReference type="Pfam" id="PF18203">
    <property type="entry name" value="IPTL-CTERM"/>
    <property type="match status" value="1"/>
</dbReference>
<comment type="caution">
    <text evidence="3">The sequence shown here is derived from an EMBL/GenBank/DDBJ whole genome shotgun (WGS) entry which is preliminary data.</text>
</comment>
<dbReference type="EMBL" id="JBEPSH010000004">
    <property type="protein sequence ID" value="MET4577354.1"/>
    <property type="molecule type" value="Genomic_DNA"/>
</dbReference>
<feature type="transmembrane region" description="Helical" evidence="1">
    <location>
        <begin position="498"/>
        <end position="516"/>
    </location>
</feature>
<dbReference type="Proteomes" id="UP001549320">
    <property type="component" value="Unassembled WGS sequence"/>
</dbReference>
<organism evidence="3 4">
    <name type="scientific">Ottowia thiooxydans</name>
    <dbReference type="NCBI Taxonomy" id="219182"/>
    <lineage>
        <taxon>Bacteria</taxon>
        <taxon>Pseudomonadati</taxon>
        <taxon>Pseudomonadota</taxon>
        <taxon>Betaproteobacteria</taxon>
        <taxon>Burkholderiales</taxon>
        <taxon>Comamonadaceae</taxon>
        <taxon>Ottowia</taxon>
    </lineage>
</organism>
<accession>A0ABV2Q8I8</accession>
<evidence type="ECO:0000313" key="3">
    <source>
        <dbReference type="EMBL" id="MET4577354.1"/>
    </source>
</evidence>
<feature type="domain" description="IPTL-CTERM protein sorting" evidence="2">
    <location>
        <begin position="491"/>
        <end position="518"/>
    </location>
</feature>
<protein>
    <recommendedName>
        <fullName evidence="2">IPTL-CTERM protein sorting domain-containing protein</fullName>
    </recommendedName>
</protein>
<dbReference type="InterPro" id="IPR026442">
    <property type="entry name" value="IPTL_CTERM"/>
</dbReference>
<gene>
    <name evidence="3" type="ORF">ABIE13_002465</name>
</gene>
<keyword evidence="1" id="KW-1133">Transmembrane helix</keyword>
<keyword evidence="1" id="KW-0812">Transmembrane</keyword>
<evidence type="ECO:0000259" key="2">
    <source>
        <dbReference type="Pfam" id="PF18203"/>
    </source>
</evidence>
<evidence type="ECO:0000256" key="1">
    <source>
        <dbReference type="SAM" id="Phobius"/>
    </source>
</evidence>